<gene>
    <name evidence="2" type="ORF">TDUB1175_LOCUS12445</name>
</gene>
<feature type="region of interest" description="Disordered" evidence="1">
    <location>
        <begin position="76"/>
        <end position="104"/>
    </location>
</feature>
<name>A0A7R9ZAK3_9STRA</name>
<dbReference type="AlphaFoldDB" id="A0A7R9ZAK3"/>
<accession>A0A7R9ZAK3</accession>
<proteinExistence type="predicted"/>
<evidence type="ECO:0000256" key="1">
    <source>
        <dbReference type="SAM" id="MobiDB-lite"/>
    </source>
</evidence>
<organism evidence="2">
    <name type="scientific">Pseudictyota dubia</name>
    <dbReference type="NCBI Taxonomy" id="2749911"/>
    <lineage>
        <taxon>Eukaryota</taxon>
        <taxon>Sar</taxon>
        <taxon>Stramenopiles</taxon>
        <taxon>Ochrophyta</taxon>
        <taxon>Bacillariophyta</taxon>
        <taxon>Mediophyceae</taxon>
        <taxon>Biddulphiophycidae</taxon>
        <taxon>Eupodiscales</taxon>
        <taxon>Odontellaceae</taxon>
        <taxon>Pseudictyota</taxon>
    </lineage>
</organism>
<protein>
    <submittedName>
        <fullName evidence="2">Uncharacterized protein</fullName>
    </submittedName>
</protein>
<reference evidence="2" key="1">
    <citation type="submission" date="2021-01" db="EMBL/GenBank/DDBJ databases">
        <authorList>
            <person name="Corre E."/>
            <person name="Pelletier E."/>
            <person name="Niang G."/>
            <person name="Scheremetjew M."/>
            <person name="Finn R."/>
            <person name="Kale V."/>
            <person name="Holt S."/>
            <person name="Cochrane G."/>
            <person name="Meng A."/>
            <person name="Brown T."/>
            <person name="Cohen L."/>
        </authorList>
    </citation>
    <scope>NUCLEOTIDE SEQUENCE</scope>
    <source>
        <strain evidence="2">CCMP147</strain>
    </source>
</reference>
<evidence type="ECO:0000313" key="2">
    <source>
        <dbReference type="EMBL" id="CAD8313656.1"/>
    </source>
</evidence>
<sequence length="104" mass="11917">MRHLSEAEEGGGGQGREAVQRVREPEQHLAQHLDLGDGLWSRVGCMCAINYRKTVYINNGRIKKFFLHRDTLEDKDDEEKGFTRGNTQQAEEWGKRCLSAKSQI</sequence>
<dbReference type="EMBL" id="HBED01025119">
    <property type="protein sequence ID" value="CAD8313656.1"/>
    <property type="molecule type" value="Transcribed_RNA"/>
</dbReference>
<feature type="region of interest" description="Disordered" evidence="1">
    <location>
        <begin position="1"/>
        <end position="25"/>
    </location>
</feature>